<comment type="caution">
    <text evidence="13">The sequence shown here is derived from an EMBL/GenBank/DDBJ whole genome shotgun (WGS) entry which is preliminary data.</text>
</comment>
<evidence type="ECO:0000256" key="9">
    <source>
        <dbReference type="PROSITE-ProRule" id="PRU00042"/>
    </source>
</evidence>
<feature type="region of interest" description="Disordered" evidence="10">
    <location>
        <begin position="303"/>
        <end position="358"/>
    </location>
</feature>
<dbReference type="InterPro" id="IPR013087">
    <property type="entry name" value="Znf_C2H2_type"/>
</dbReference>
<feature type="transmembrane region" description="Helical" evidence="11">
    <location>
        <begin position="466"/>
        <end position="485"/>
    </location>
</feature>
<feature type="transmembrane region" description="Helical" evidence="11">
    <location>
        <begin position="192"/>
        <end position="211"/>
    </location>
</feature>
<evidence type="ECO:0000256" key="5">
    <source>
        <dbReference type="ARBA" id="ARBA00022771"/>
    </source>
</evidence>
<keyword evidence="5 9" id="KW-0863">Zinc-finger</keyword>
<evidence type="ECO:0000256" key="4">
    <source>
        <dbReference type="ARBA" id="ARBA00022692"/>
    </source>
</evidence>
<gene>
    <name evidence="13" type="ORF">FPCIR_11445</name>
</gene>
<feature type="transmembrane region" description="Helical" evidence="11">
    <location>
        <begin position="223"/>
        <end position="246"/>
    </location>
</feature>
<dbReference type="Proteomes" id="UP000546213">
    <property type="component" value="Unassembled WGS sequence"/>
</dbReference>
<dbReference type="PROSITE" id="PS50157">
    <property type="entry name" value="ZINC_FINGER_C2H2_2"/>
    <property type="match status" value="3"/>
</dbReference>
<evidence type="ECO:0000256" key="11">
    <source>
        <dbReference type="SAM" id="Phobius"/>
    </source>
</evidence>
<feature type="transmembrane region" description="Helical" evidence="11">
    <location>
        <begin position="85"/>
        <end position="104"/>
    </location>
</feature>
<dbReference type="OrthoDB" id="260807at2759"/>
<feature type="transmembrane region" description="Helical" evidence="11">
    <location>
        <begin position="584"/>
        <end position="607"/>
    </location>
</feature>
<evidence type="ECO:0000256" key="2">
    <source>
        <dbReference type="ARBA" id="ARBA00022448"/>
    </source>
</evidence>
<keyword evidence="14" id="KW-1185">Reference proteome</keyword>
<feature type="compositionally biased region" description="Basic and acidic residues" evidence="10">
    <location>
        <begin position="323"/>
        <end position="336"/>
    </location>
</feature>
<dbReference type="InterPro" id="IPR003604">
    <property type="entry name" value="Matrin/U1-like-C_Znf_C2H2"/>
</dbReference>
<dbReference type="SMART" id="SM00451">
    <property type="entry name" value="ZnF_U1"/>
    <property type="match status" value="3"/>
</dbReference>
<feature type="compositionally biased region" description="Polar residues" evidence="10">
    <location>
        <begin position="975"/>
        <end position="990"/>
    </location>
</feature>
<feature type="domain" description="C2H2-type" evidence="12">
    <location>
        <begin position="1089"/>
        <end position="1112"/>
    </location>
</feature>
<keyword evidence="5 9" id="KW-0479">Metal-binding</keyword>
<dbReference type="PANTHER" id="PTHR11101:SF80">
    <property type="entry name" value="PHOSPHATE TRANSPORTER"/>
    <property type="match status" value="1"/>
</dbReference>
<dbReference type="PANTHER" id="PTHR11101">
    <property type="entry name" value="PHOSPHATE TRANSPORTER"/>
    <property type="match status" value="1"/>
</dbReference>
<dbReference type="Pfam" id="PF12796">
    <property type="entry name" value="Ank_2"/>
    <property type="match status" value="1"/>
</dbReference>
<organism evidence="13 14">
    <name type="scientific">Fusarium pseudocircinatum</name>
    <dbReference type="NCBI Taxonomy" id="56676"/>
    <lineage>
        <taxon>Eukaryota</taxon>
        <taxon>Fungi</taxon>
        <taxon>Dikarya</taxon>
        <taxon>Ascomycota</taxon>
        <taxon>Pezizomycotina</taxon>
        <taxon>Sordariomycetes</taxon>
        <taxon>Hypocreomycetidae</taxon>
        <taxon>Hypocreales</taxon>
        <taxon>Nectriaceae</taxon>
        <taxon>Fusarium</taxon>
        <taxon>Fusarium fujikuroi species complex</taxon>
    </lineage>
</organism>
<reference evidence="13 14" key="1">
    <citation type="submission" date="2020-05" db="EMBL/GenBank/DDBJ databases">
        <title>Identification and distribution of gene clusters putatively required for synthesis of sphingolipid metabolism inhibitors in phylogenetically diverse species of the filamentous fungus Fusarium.</title>
        <authorList>
            <person name="Kim H.-S."/>
            <person name="Busman M."/>
            <person name="Brown D.W."/>
            <person name="Divon H."/>
            <person name="Uhlig S."/>
            <person name="Proctor R.H."/>
        </authorList>
    </citation>
    <scope>NUCLEOTIDE SEQUENCE [LARGE SCALE GENOMIC DNA]</scope>
    <source>
        <strain evidence="13 14">NRRL 36939</strain>
    </source>
</reference>
<evidence type="ECO:0000256" key="6">
    <source>
        <dbReference type="ARBA" id="ARBA00022989"/>
    </source>
</evidence>
<feature type="repeat" description="ANK" evidence="8">
    <location>
        <begin position="772"/>
        <end position="811"/>
    </location>
</feature>
<feature type="repeat" description="ANK" evidence="8">
    <location>
        <begin position="739"/>
        <end position="771"/>
    </location>
</feature>
<keyword evidence="2" id="KW-0813">Transport</keyword>
<feature type="transmembrane region" description="Helical" evidence="11">
    <location>
        <begin position="554"/>
        <end position="578"/>
    </location>
</feature>
<dbReference type="Pfam" id="PF01384">
    <property type="entry name" value="PHO4"/>
    <property type="match status" value="1"/>
</dbReference>
<dbReference type="InterPro" id="IPR001204">
    <property type="entry name" value="Phos_transporter"/>
</dbReference>
<dbReference type="PROSITE" id="PS50088">
    <property type="entry name" value="ANK_REPEAT"/>
    <property type="match status" value="2"/>
</dbReference>
<evidence type="ECO:0000256" key="10">
    <source>
        <dbReference type="SAM" id="MobiDB-lite"/>
    </source>
</evidence>
<evidence type="ECO:0000256" key="7">
    <source>
        <dbReference type="ARBA" id="ARBA00023136"/>
    </source>
</evidence>
<evidence type="ECO:0000259" key="12">
    <source>
        <dbReference type="PROSITE" id="PS50157"/>
    </source>
</evidence>
<dbReference type="Pfam" id="PF12874">
    <property type="entry name" value="zf-met"/>
    <property type="match status" value="1"/>
</dbReference>
<keyword evidence="4 11" id="KW-0812">Transmembrane</keyword>
<dbReference type="GO" id="GO:0003676">
    <property type="term" value="F:nucleic acid binding"/>
    <property type="evidence" value="ECO:0007669"/>
    <property type="project" value="InterPro"/>
</dbReference>
<dbReference type="SMART" id="SM00355">
    <property type="entry name" value="ZnF_C2H2"/>
    <property type="match status" value="6"/>
</dbReference>
<dbReference type="GO" id="GO:0016020">
    <property type="term" value="C:membrane"/>
    <property type="evidence" value="ECO:0007669"/>
    <property type="project" value="UniProtKB-SubCell"/>
</dbReference>
<evidence type="ECO:0000313" key="14">
    <source>
        <dbReference type="Proteomes" id="UP000546213"/>
    </source>
</evidence>
<keyword evidence="7 11" id="KW-0472">Membrane</keyword>
<keyword evidence="5 9" id="KW-0862">Zinc</keyword>
<dbReference type="InterPro" id="IPR002110">
    <property type="entry name" value="Ankyrin_rpt"/>
</dbReference>
<keyword evidence="6 11" id="KW-1133">Transmembrane helix</keyword>
<feature type="region of interest" description="Disordered" evidence="10">
    <location>
        <begin position="975"/>
        <end position="1002"/>
    </location>
</feature>
<proteinExistence type="predicted"/>
<evidence type="ECO:0000313" key="13">
    <source>
        <dbReference type="EMBL" id="KAF5578793.1"/>
    </source>
</evidence>
<name>A0A8H5KU11_9HYPO</name>
<dbReference type="GO" id="GO:0005315">
    <property type="term" value="F:phosphate transmembrane transporter activity"/>
    <property type="evidence" value="ECO:0007669"/>
    <property type="project" value="InterPro"/>
</dbReference>
<sequence length="1295" mass="142991">MVLHQYDYIFAIGTIFSFLDAWNIGANDVANSWATSVSSRSISYIQAMTLGSILEFAGSVGVGARVADTIRTKVVDIDQFESDPALLMLGMMCAIVSSSLYLTFCTKIGLPVSTTHSIMGGVIGMGIALVGVDGIHWAEFDKGISSGVVSVFLAWIIAPGLSGAFAAVIFLITKYGVMLRSKPVWKGLYLTPVYFGITASLLTMLIVWKGGSIKVTFNDAETAGMIIGVGAAWALLITIFLVPWLYRLVICDDWELRWWNIFQGPLLLRRPPPPAQPEGAAGGIKDFYEGHLTREELDGLRRAGRNGSDEFERAQDQTSNEGTEGKEATTENKKTSSEGTPDIEERVEPKAPRSLVGPKPDGKWFSGAVLYWYLKKVFLSGVDQDIISMQKKKSMLTGDLDEIHAHVAHYDNRAEYLYTFMQVMTACTASFTHGANDVANAIGPYATIYQIWRTGGLEGSKSSVPVWILCFGGAGIALGIWTYGYNIMRNLGNRLTLHSPSRGFSMELGAAITIILATRLKLPVSTTQCITGATVGVGLCSGTWRSINWRMVAWIYMGWIITLPVAGVISGVICGIIINAPRWGYSVLLFLFLPQYLALTSILSSFVPQLKLKQITYLHLSITGDAPHVASHLIKLGTDLCEPGKGLPDLTPLCLAVAQPQNKALLDAGLRIASGYSLPRTTDYLLARGADPNRGDPSLYDDEGYLPLFSALSQDHAGVSIRLLQGHVKPGHLVVIQTSQSTALHVACRFASPKVVEFLLERSADPNVSDSYGNTPLHEAVYQNCSELEDRIIQTLQLLSDYGASADIESERHKMVRDIGKMCLLPRVREMFTDPRLEKPPIHRNRLRAFKPKSPATNAPSTSGVSTQHHNTLLDADINNPFPSLGNSSKVEGSDAEFNKPQGVWFDNPVIEQLFTAKPSLSSLCDNAAGQIPLTGNSLAQELDSKQKVPEAVENVEGAFLSSSSARFWGSLSPQTYKESQTAPESTGETKSPGHKKQSKKKNYEPISSLIIKNLHLLMYTCGTCWRQFPAGWQSRRQHMNATGHKAPAFECDTCDRYFGDRHAVEQHMHDLDHRGESEESEVSEDIVYECDHCDDEFDDEYELHNHEAQDHLFCVVCDRPFQDWHSISQHLRGKAHRSITVQCPFCKDAQGTATGLAHHLERGCCTKAPLNRDKLYAAIRQRDPGGIISNKLLTWSGTVTYAATKKAWNDKAEAYECYLCHRLFEELRPLNQHLSSPTHQSKLYHCPGASCRKDFTTLAAMINHLESESCGYMRFDVVQKRVQYIVDPRRMIQA</sequence>
<dbReference type="SUPFAM" id="SSF48403">
    <property type="entry name" value="Ankyrin repeat"/>
    <property type="match status" value="1"/>
</dbReference>
<feature type="compositionally biased region" description="Basic and acidic residues" evidence="10">
    <location>
        <begin position="303"/>
        <end position="315"/>
    </location>
</feature>
<accession>A0A8H5KU11</accession>
<protein>
    <submittedName>
        <fullName evidence="13">Phosphate-repressible phosphate permease</fullName>
    </submittedName>
</protein>
<dbReference type="Gene3D" id="1.25.40.20">
    <property type="entry name" value="Ankyrin repeat-containing domain"/>
    <property type="match status" value="1"/>
</dbReference>
<feature type="domain" description="C2H2-type" evidence="12">
    <location>
        <begin position="1216"/>
        <end position="1245"/>
    </location>
</feature>
<evidence type="ECO:0000256" key="1">
    <source>
        <dbReference type="ARBA" id="ARBA00004141"/>
    </source>
</evidence>
<keyword evidence="8" id="KW-0040">ANK repeat</keyword>
<dbReference type="SMART" id="SM00248">
    <property type="entry name" value="ANK"/>
    <property type="match status" value="5"/>
</dbReference>
<dbReference type="InterPro" id="IPR036770">
    <property type="entry name" value="Ankyrin_rpt-contain_sf"/>
</dbReference>
<dbReference type="PROSITE" id="PS50297">
    <property type="entry name" value="ANK_REP_REGION"/>
    <property type="match status" value="1"/>
</dbReference>
<dbReference type="Gene3D" id="3.30.160.60">
    <property type="entry name" value="Classic Zinc Finger"/>
    <property type="match status" value="2"/>
</dbReference>
<feature type="transmembrane region" description="Helical" evidence="11">
    <location>
        <begin position="147"/>
        <end position="172"/>
    </location>
</feature>
<evidence type="ECO:0000256" key="3">
    <source>
        <dbReference type="ARBA" id="ARBA00022592"/>
    </source>
</evidence>
<feature type="transmembrane region" description="Helical" evidence="11">
    <location>
        <begin position="116"/>
        <end position="135"/>
    </location>
</feature>
<dbReference type="EMBL" id="JAAOAS010000349">
    <property type="protein sequence ID" value="KAF5578793.1"/>
    <property type="molecule type" value="Genomic_DNA"/>
</dbReference>
<dbReference type="PROSITE" id="PS00028">
    <property type="entry name" value="ZINC_FINGER_C2H2_1"/>
    <property type="match status" value="4"/>
</dbReference>
<dbReference type="GO" id="GO:0008270">
    <property type="term" value="F:zinc ion binding"/>
    <property type="evidence" value="ECO:0007669"/>
    <property type="project" value="UniProtKB-KW"/>
</dbReference>
<feature type="domain" description="C2H2-type" evidence="12">
    <location>
        <begin position="1050"/>
        <end position="1079"/>
    </location>
</feature>
<comment type="subcellular location">
    <subcellularLocation>
        <location evidence="1">Membrane</location>
        <topology evidence="1">Multi-pass membrane protein</topology>
    </subcellularLocation>
</comment>
<keyword evidence="3" id="KW-0592">Phosphate transport</keyword>
<dbReference type="GO" id="GO:0035435">
    <property type="term" value="P:phosphate ion transmembrane transport"/>
    <property type="evidence" value="ECO:0007669"/>
    <property type="project" value="TreeGrafter"/>
</dbReference>
<evidence type="ECO:0000256" key="8">
    <source>
        <dbReference type="PROSITE-ProRule" id="PRU00023"/>
    </source>
</evidence>